<dbReference type="Pfam" id="PF00514">
    <property type="entry name" value="Arm"/>
    <property type="match status" value="1"/>
</dbReference>
<dbReference type="AlphaFoldDB" id="A0A8S0UQT4"/>
<dbReference type="SMART" id="SM00185">
    <property type="entry name" value="ARM"/>
    <property type="match status" value="5"/>
</dbReference>
<reference evidence="4 5" key="1">
    <citation type="submission" date="2019-12" db="EMBL/GenBank/DDBJ databases">
        <authorList>
            <person name="Alioto T."/>
            <person name="Alioto T."/>
            <person name="Gomez Garrido J."/>
        </authorList>
    </citation>
    <scope>NUCLEOTIDE SEQUENCE [LARGE SCALE GENOMIC DNA]</scope>
</reference>
<keyword evidence="1" id="KW-0677">Repeat</keyword>
<evidence type="ECO:0000256" key="2">
    <source>
        <dbReference type="PROSITE-ProRule" id="PRU00259"/>
    </source>
</evidence>
<evidence type="ECO:0000256" key="1">
    <source>
        <dbReference type="ARBA" id="ARBA00022737"/>
    </source>
</evidence>
<dbReference type="EMBL" id="CACTIH010009073">
    <property type="protein sequence ID" value="CAA3022616.1"/>
    <property type="molecule type" value="Genomic_DNA"/>
</dbReference>
<sequence>MERPSLQLHPNIINKILGSSPTKTLKFRRNLKYLPENGVSFKPMNFNMDDEERKPGLKQVIENISSLISVSYSIKVFAVKWQFIRAKFEELLTNLTAIENCDAGENFSLSSTLEKILVTLKDCDDLARRCVDSSYGGKLLMKSDLDIVSSKLDSYIKRLSEIYALGLLSHGYAIVVSRPSISASRDDMRFYIDDLLSRLKIGSVDMKKQALIAFNESIQYDDRYVKIAVQIDSFINYLVDFLDFQDNEVQEEAAKAVSFIAGYEFFRGVLIRAGIISPLIRVLECGSELSKELAATSLNKLTENSDNAWSVSSHGGVSILMKICSNKDSSAELVNLACGVLKNLVRVEEIKRFMVEERAIPLFVKLARTKDEITQRSSLDFLQAMAYGDEPVRKLIVKEGGIRALVCVLDPKSSFSSKTREVAFNGIVNLSFSSNDSLNMLINYGFMDHVLYFLRYGDVSVQELALKAAFWLCGTSDEAKKVMGDAGFMPALVKFLDSKPYKMREMAAETLSGMVILPRNQKRFVQNDQNVGLLMQMLDPGEVNSGNIKLLLSILMSLTSCNSARKKIVNSGYLKNIEKLAVAEVSDAKTIVKRLSSRKFWNILSGIWHS</sequence>
<dbReference type="Pfam" id="PF23005">
    <property type="entry name" value="DUF7032"/>
    <property type="match status" value="1"/>
</dbReference>
<dbReference type="InterPro" id="IPR000225">
    <property type="entry name" value="Armadillo"/>
</dbReference>
<comment type="caution">
    <text evidence="4">The sequence shown here is derived from an EMBL/GenBank/DDBJ whole genome shotgun (WGS) entry which is preliminary data.</text>
</comment>
<evidence type="ECO:0000313" key="4">
    <source>
        <dbReference type="EMBL" id="CAA3022616.1"/>
    </source>
</evidence>
<evidence type="ECO:0000259" key="3">
    <source>
        <dbReference type="Pfam" id="PF23005"/>
    </source>
</evidence>
<keyword evidence="5" id="KW-1185">Reference proteome</keyword>
<proteinExistence type="predicted"/>
<evidence type="ECO:0000313" key="5">
    <source>
        <dbReference type="Proteomes" id="UP000594638"/>
    </source>
</evidence>
<feature type="domain" description="DUF7032" evidence="3">
    <location>
        <begin position="59"/>
        <end position="166"/>
    </location>
</feature>
<dbReference type="OrthoDB" id="7537227at2759"/>
<dbReference type="PANTHER" id="PTHR46043">
    <property type="entry name" value="ARM REPEAT SUPERFAMILY PROTEIN"/>
    <property type="match status" value="1"/>
</dbReference>
<dbReference type="PROSITE" id="PS50176">
    <property type="entry name" value="ARM_REPEAT"/>
    <property type="match status" value="1"/>
</dbReference>
<dbReference type="SUPFAM" id="SSF48371">
    <property type="entry name" value="ARM repeat"/>
    <property type="match status" value="1"/>
</dbReference>
<dbReference type="InterPro" id="IPR011989">
    <property type="entry name" value="ARM-like"/>
</dbReference>
<accession>A0A8S0UQT4</accession>
<dbReference type="Proteomes" id="UP000594638">
    <property type="component" value="Unassembled WGS sequence"/>
</dbReference>
<organism evidence="4 5">
    <name type="scientific">Olea europaea subsp. europaea</name>
    <dbReference type="NCBI Taxonomy" id="158383"/>
    <lineage>
        <taxon>Eukaryota</taxon>
        <taxon>Viridiplantae</taxon>
        <taxon>Streptophyta</taxon>
        <taxon>Embryophyta</taxon>
        <taxon>Tracheophyta</taxon>
        <taxon>Spermatophyta</taxon>
        <taxon>Magnoliopsida</taxon>
        <taxon>eudicotyledons</taxon>
        <taxon>Gunneridae</taxon>
        <taxon>Pentapetalae</taxon>
        <taxon>asterids</taxon>
        <taxon>lamiids</taxon>
        <taxon>Lamiales</taxon>
        <taxon>Oleaceae</taxon>
        <taxon>Oleeae</taxon>
        <taxon>Olea</taxon>
    </lineage>
</organism>
<dbReference type="InterPro" id="IPR016024">
    <property type="entry name" value="ARM-type_fold"/>
</dbReference>
<dbReference type="Gene3D" id="1.25.10.10">
    <property type="entry name" value="Leucine-rich Repeat Variant"/>
    <property type="match status" value="1"/>
</dbReference>
<name>A0A8S0UQT4_OLEEU</name>
<dbReference type="Gramene" id="OE9A029547T1">
    <property type="protein sequence ID" value="OE9A029547C1"/>
    <property type="gene ID" value="OE9A029547"/>
</dbReference>
<dbReference type="InterPro" id="IPR054296">
    <property type="entry name" value="DUF7032"/>
</dbReference>
<gene>
    <name evidence="4" type="ORF">OLEA9_A029547</name>
</gene>
<feature type="repeat" description="ARM" evidence="2">
    <location>
        <begin position="315"/>
        <end position="359"/>
    </location>
</feature>
<dbReference type="PANTHER" id="PTHR46043:SF5">
    <property type="entry name" value="ARM REPEAT SUPERFAMILY PROTEIN"/>
    <property type="match status" value="1"/>
</dbReference>
<protein>
    <submittedName>
        <fullName evidence="4">Vacuolar 8</fullName>
    </submittedName>
</protein>